<dbReference type="Pfam" id="PF00280">
    <property type="entry name" value="potato_inhibit"/>
    <property type="match status" value="1"/>
</dbReference>
<dbReference type="Gene3D" id="3.30.10.10">
    <property type="entry name" value="Trypsin Inhibitor V, subunit A"/>
    <property type="match status" value="1"/>
</dbReference>
<dbReference type="InterPro" id="IPR036354">
    <property type="entry name" value="Prot_inh_pot1_sf"/>
</dbReference>
<evidence type="ECO:0000256" key="2">
    <source>
        <dbReference type="ARBA" id="ARBA00022690"/>
    </source>
</evidence>
<keyword evidence="2" id="KW-0646">Protease inhibitor</keyword>
<dbReference type="AlphaFoldDB" id="A0AA42B0X0"/>
<evidence type="ECO:0000313" key="4">
    <source>
        <dbReference type="EMBL" id="MCL7047235.1"/>
    </source>
</evidence>
<proteinExistence type="inferred from homology"/>
<sequence length="81" mass="9094">MPFPPCESFGHCYAGKRITWPQLLGKPAAEAKATIERDLPNVTAVIVPEYYIHSDDFCCNRVFVFVKNNPQRTVSRVPVVG</sequence>
<gene>
    <name evidence="4" type="ORF">MKW94_026849</name>
</gene>
<dbReference type="PANTHER" id="PTHR33091">
    <property type="entry name" value="PROTEIN, PUTATIVE, EXPRESSED-RELATED"/>
    <property type="match status" value="1"/>
</dbReference>
<evidence type="ECO:0000256" key="3">
    <source>
        <dbReference type="ARBA" id="ARBA00022900"/>
    </source>
</evidence>
<name>A0AA42B0X0_PAPNU</name>
<dbReference type="GO" id="GO:0004867">
    <property type="term" value="F:serine-type endopeptidase inhibitor activity"/>
    <property type="evidence" value="ECO:0007669"/>
    <property type="project" value="UniProtKB-KW"/>
</dbReference>
<dbReference type="GO" id="GO:0009611">
    <property type="term" value="P:response to wounding"/>
    <property type="evidence" value="ECO:0007669"/>
    <property type="project" value="InterPro"/>
</dbReference>
<protein>
    <submittedName>
        <fullName evidence="4">Uncharacterized protein</fullName>
    </submittedName>
</protein>
<dbReference type="EMBL" id="JAJJMA010290845">
    <property type="protein sequence ID" value="MCL7047235.1"/>
    <property type="molecule type" value="Genomic_DNA"/>
</dbReference>
<dbReference type="Proteomes" id="UP001177140">
    <property type="component" value="Unassembled WGS sequence"/>
</dbReference>
<evidence type="ECO:0000313" key="5">
    <source>
        <dbReference type="Proteomes" id="UP001177140"/>
    </source>
</evidence>
<evidence type="ECO:0000256" key="1">
    <source>
        <dbReference type="ARBA" id="ARBA00008210"/>
    </source>
</evidence>
<comment type="similarity">
    <text evidence="1">Belongs to the protease inhibitor I13 (potato type I serine protease inhibitor) family.</text>
</comment>
<dbReference type="InterPro" id="IPR000864">
    <property type="entry name" value="Prot_inh_pot1"/>
</dbReference>
<dbReference type="PANTHER" id="PTHR33091:SF44">
    <property type="entry name" value="SERINE PROTEASE INHIBITOR POTATO INHIBITOR I-TYPE FAMILY PROTEIN"/>
    <property type="match status" value="1"/>
</dbReference>
<dbReference type="PROSITE" id="PS00285">
    <property type="entry name" value="POTATO_INHIBITOR"/>
    <property type="match status" value="1"/>
</dbReference>
<keyword evidence="3" id="KW-0722">Serine protease inhibitor</keyword>
<organism evidence="4 5">
    <name type="scientific">Papaver nudicaule</name>
    <name type="common">Iceland poppy</name>
    <dbReference type="NCBI Taxonomy" id="74823"/>
    <lineage>
        <taxon>Eukaryota</taxon>
        <taxon>Viridiplantae</taxon>
        <taxon>Streptophyta</taxon>
        <taxon>Embryophyta</taxon>
        <taxon>Tracheophyta</taxon>
        <taxon>Spermatophyta</taxon>
        <taxon>Magnoliopsida</taxon>
        <taxon>Ranunculales</taxon>
        <taxon>Papaveraceae</taxon>
        <taxon>Papaveroideae</taxon>
        <taxon>Papaver</taxon>
    </lineage>
</organism>
<comment type="caution">
    <text evidence="4">The sequence shown here is derived from an EMBL/GenBank/DDBJ whole genome shotgun (WGS) entry which is preliminary data.</text>
</comment>
<accession>A0AA42B0X0</accession>
<reference evidence="4" key="1">
    <citation type="submission" date="2022-03" db="EMBL/GenBank/DDBJ databases">
        <title>A functionally conserved STORR gene fusion in Papaver species that diverged 16.8 million years ago.</title>
        <authorList>
            <person name="Catania T."/>
        </authorList>
    </citation>
    <scope>NUCLEOTIDE SEQUENCE</scope>
    <source>
        <strain evidence="4">S-191538</strain>
    </source>
</reference>
<keyword evidence="5" id="KW-1185">Reference proteome</keyword>
<dbReference type="SUPFAM" id="SSF54654">
    <property type="entry name" value="CI-2 family of serine protease inhibitors"/>
    <property type="match status" value="1"/>
</dbReference>